<organism evidence="2">
    <name type="scientific">Candidatus Thiothrix putei</name>
    <dbReference type="NCBI Taxonomy" id="3080811"/>
    <lineage>
        <taxon>Bacteria</taxon>
        <taxon>Pseudomonadati</taxon>
        <taxon>Pseudomonadota</taxon>
        <taxon>Gammaproteobacteria</taxon>
        <taxon>Thiotrichales</taxon>
        <taxon>Thiotrichaceae</taxon>
        <taxon>Thiothrix</taxon>
    </lineage>
</organism>
<keyword evidence="1" id="KW-0732">Signal</keyword>
<gene>
    <name evidence="2" type="ORF">QJT81_21875</name>
</gene>
<sequence>MFKSSLVAVLFVVAASPAFASDTMPEILSSVPSASVAVLSQAEAANTRGEFYWYNLVSGVSTQTQTNSVIRLPEHLNQDVWKTIVDSMEVKPSGKIIYSAY</sequence>
<name>A0AA95HF36_9GAMM</name>
<dbReference type="KEGG" id="tput:QJT81_21875"/>
<dbReference type="EMBL" id="CP124756">
    <property type="protein sequence ID" value="WGZ94388.1"/>
    <property type="molecule type" value="Genomic_DNA"/>
</dbReference>
<accession>A0AA95HF36</accession>
<reference evidence="2" key="1">
    <citation type="journal article" date="2023" name="Int. J. Mol. Sci.">
        <title>Metagenomics Revealed a New Genus 'Candidatus Thiocaldithrix dubininis' gen. nov., sp. nov. and a New Species 'Candidatus Thiothrix putei' sp. nov. in the Family Thiotrichaceae, Some Members of Which Have Traits of Both Na+- and H+-Motive Energetics.</title>
        <authorList>
            <person name="Ravin N.V."/>
            <person name="Muntyan M.S."/>
            <person name="Smolyakov D.D."/>
            <person name="Rudenko T.S."/>
            <person name="Beletsky A.V."/>
            <person name="Mardanov A.V."/>
            <person name="Grabovich M.Y."/>
        </authorList>
    </citation>
    <scope>NUCLEOTIDE SEQUENCE</scope>
    <source>
        <strain evidence="2">GKL-02</strain>
    </source>
</reference>
<reference evidence="2" key="2">
    <citation type="submission" date="2023-04" db="EMBL/GenBank/DDBJ databases">
        <authorList>
            <person name="Beletskiy A.V."/>
            <person name="Mardanov A.V."/>
            <person name="Ravin N.V."/>
        </authorList>
    </citation>
    <scope>NUCLEOTIDE SEQUENCE</scope>
    <source>
        <strain evidence="2">GKL-02</strain>
    </source>
</reference>
<dbReference type="Proteomes" id="UP001301326">
    <property type="component" value="Chromosome"/>
</dbReference>
<evidence type="ECO:0000313" key="2">
    <source>
        <dbReference type="EMBL" id="WGZ94388.1"/>
    </source>
</evidence>
<dbReference type="AlphaFoldDB" id="A0AA95HF36"/>
<proteinExistence type="predicted"/>
<feature type="chain" id="PRO_5041733820" evidence="1">
    <location>
        <begin position="21"/>
        <end position="101"/>
    </location>
</feature>
<feature type="signal peptide" evidence="1">
    <location>
        <begin position="1"/>
        <end position="20"/>
    </location>
</feature>
<protein>
    <submittedName>
        <fullName evidence="2">Uncharacterized protein</fullName>
    </submittedName>
</protein>
<evidence type="ECO:0000256" key="1">
    <source>
        <dbReference type="SAM" id="SignalP"/>
    </source>
</evidence>